<comment type="caution">
    <text evidence="7">The sequence shown here is derived from an EMBL/GenBank/DDBJ whole genome shotgun (WGS) entry which is preliminary data.</text>
</comment>
<dbReference type="Pfam" id="PF01594">
    <property type="entry name" value="AI-2E_transport"/>
    <property type="match status" value="1"/>
</dbReference>
<dbReference type="STRING" id="1266370.NITGR_100056"/>
<feature type="transmembrane region" description="Helical" evidence="6">
    <location>
        <begin position="222"/>
        <end position="243"/>
    </location>
</feature>
<keyword evidence="4 6" id="KW-1133">Transmembrane helix</keyword>
<evidence type="ECO:0000256" key="4">
    <source>
        <dbReference type="ARBA" id="ARBA00022989"/>
    </source>
</evidence>
<comment type="subcellular location">
    <subcellularLocation>
        <location evidence="1">Membrane</location>
        <topology evidence="1">Multi-pass membrane protein</topology>
    </subcellularLocation>
</comment>
<organism evidence="7 8">
    <name type="scientific">Nitrospina gracilis (strain 3/211)</name>
    <dbReference type="NCBI Taxonomy" id="1266370"/>
    <lineage>
        <taxon>Bacteria</taxon>
        <taxon>Pseudomonadati</taxon>
        <taxon>Nitrospinota/Tectimicrobiota group</taxon>
        <taxon>Nitrospinota</taxon>
        <taxon>Nitrospinia</taxon>
        <taxon>Nitrospinales</taxon>
        <taxon>Nitrospinaceae</taxon>
        <taxon>Nitrospina</taxon>
    </lineage>
</organism>
<dbReference type="EMBL" id="CAQJ01000002">
    <property type="protein sequence ID" value="CCQ89251.1"/>
    <property type="molecule type" value="Genomic_DNA"/>
</dbReference>
<dbReference type="PANTHER" id="PTHR21716">
    <property type="entry name" value="TRANSMEMBRANE PROTEIN"/>
    <property type="match status" value="1"/>
</dbReference>
<proteinExistence type="inferred from homology"/>
<dbReference type="InParanoid" id="M1YUS7"/>
<feature type="transmembrane region" description="Helical" evidence="6">
    <location>
        <begin position="31"/>
        <end position="47"/>
    </location>
</feature>
<evidence type="ECO:0000313" key="8">
    <source>
        <dbReference type="Proteomes" id="UP000011704"/>
    </source>
</evidence>
<dbReference type="InterPro" id="IPR002549">
    <property type="entry name" value="AI-2E-like"/>
</dbReference>
<evidence type="ECO:0000256" key="3">
    <source>
        <dbReference type="ARBA" id="ARBA00022692"/>
    </source>
</evidence>
<feature type="transmembrane region" description="Helical" evidence="6">
    <location>
        <begin position="249"/>
        <end position="268"/>
    </location>
</feature>
<keyword evidence="5 6" id="KW-0472">Membrane</keyword>
<evidence type="ECO:0008006" key="9">
    <source>
        <dbReference type="Google" id="ProtNLM"/>
    </source>
</evidence>
<dbReference type="PANTHER" id="PTHR21716:SF64">
    <property type="entry name" value="AI-2 TRANSPORT PROTEIN TQSA"/>
    <property type="match status" value="1"/>
</dbReference>
<dbReference type="HOGENOM" id="CLU_031275_8_0_0"/>
<feature type="transmembrane region" description="Helical" evidence="6">
    <location>
        <begin position="7"/>
        <end position="25"/>
    </location>
</feature>
<sequence length="354" mass="39071">MDEKDKKLLITLLVSTVVALVFLYFVRRVVTPFFLAFAIAYLLDPLVDRLESWKLQRTPAVVVLIVSFFIVVLVAGIVLIPILQVQIQNLAENLPDYLTVIKNWIQPYLQDLAGIDRERIGEVLHDSMQKLGRVPLELLGTAGGWVWGSITGFVNTLLFVVNLVIIPVAMFYLLRDFDVIVEKLGKLIPPRFYKQTAQVVTEIDDVLSQFVRGQMMVATFMAILYSVGLYFCGTPLSLLIGIMAGYANLVPYLGIVVGFIPAVLLTFLQTQDWVPLIGVVAVFGVVQAIEGFLITPYIVGDKVGLHPVAIMVAVLIGAELFGLLGILLAVPVAAILNVLIRRGVKVYRESAAFT</sequence>
<dbReference type="AlphaFoldDB" id="M1YUS7"/>
<gene>
    <name evidence="7" type="ORF">NITGR_100056</name>
</gene>
<feature type="transmembrane region" description="Helical" evidence="6">
    <location>
        <begin position="59"/>
        <end position="83"/>
    </location>
</feature>
<dbReference type="OrthoDB" id="1010875at2"/>
<feature type="transmembrane region" description="Helical" evidence="6">
    <location>
        <begin position="145"/>
        <end position="174"/>
    </location>
</feature>
<evidence type="ECO:0000256" key="1">
    <source>
        <dbReference type="ARBA" id="ARBA00004141"/>
    </source>
</evidence>
<evidence type="ECO:0000256" key="5">
    <source>
        <dbReference type="ARBA" id="ARBA00023136"/>
    </source>
</evidence>
<keyword evidence="3 6" id="KW-0812">Transmembrane</keyword>
<dbReference type="GO" id="GO:0005886">
    <property type="term" value="C:plasma membrane"/>
    <property type="evidence" value="ECO:0007669"/>
    <property type="project" value="UniProtKB-SubCell"/>
</dbReference>
<evidence type="ECO:0000256" key="2">
    <source>
        <dbReference type="ARBA" id="ARBA00009773"/>
    </source>
</evidence>
<protein>
    <recommendedName>
        <fullName evidence="9">AI-2E family transporter</fullName>
    </recommendedName>
</protein>
<feature type="transmembrane region" description="Helical" evidence="6">
    <location>
        <begin position="310"/>
        <end position="340"/>
    </location>
</feature>
<dbReference type="FunCoup" id="M1YUS7">
    <property type="interactions" value="148"/>
</dbReference>
<reference evidence="7 8" key="1">
    <citation type="journal article" date="2013" name="Front. Microbiol.">
        <title>The genome of Nitrospina gracilis illuminates the metabolism and evolution of the major marine nitrite oxidizer.</title>
        <authorList>
            <person name="Luecker S."/>
            <person name="Nowka B."/>
            <person name="Rattei T."/>
            <person name="Spieck E."/>
            <person name="and Daims H."/>
        </authorList>
    </citation>
    <scope>NUCLEOTIDE SEQUENCE [LARGE SCALE GENOMIC DNA]</scope>
    <source>
        <strain evidence="7 8">3/211</strain>
    </source>
</reference>
<name>M1YUS7_NITG3</name>
<dbReference type="RefSeq" id="WP_005005453.1">
    <property type="nucleotide sequence ID" value="NZ_HG422173.1"/>
</dbReference>
<dbReference type="Proteomes" id="UP000011704">
    <property type="component" value="Unassembled WGS sequence"/>
</dbReference>
<comment type="similarity">
    <text evidence="2">Belongs to the autoinducer-2 exporter (AI-2E) (TC 2.A.86) family.</text>
</comment>
<feature type="transmembrane region" description="Helical" evidence="6">
    <location>
        <begin position="275"/>
        <end position="298"/>
    </location>
</feature>
<keyword evidence="8" id="KW-1185">Reference proteome</keyword>
<evidence type="ECO:0000256" key="6">
    <source>
        <dbReference type="SAM" id="Phobius"/>
    </source>
</evidence>
<accession>M1YUS7</accession>
<evidence type="ECO:0000313" key="7">
    <source>
        <dbReference type="EMBL" id="CCQ89251.1"/>
    </source>
</evidence>
<dbReference type="GO" id="GO:0055085">
    <property type="term" value="P:transmembrane transport"/>
    <property type="evidence" value="ECO:0007669"/>
    <property type="project" value="TreeGrafter"/>
</dbReference>